<evidence type="ECO:0000313" key="3">
    <source>
        <dbReference type="Proteomes" id="UP001164761"/>
    </source>
</evidence>
<dbReference type="Proteomes" id="UP001164761">
    <property type="component" value="Chromosome"/>
</dbReference>
<sequence length="65" mass="7297">MVRAKQRLWLLTLMFASMVAMMPNAVLFPAEGELAGQLHQSLGFIGWMVTAYAIAYVCGGQRHRR</sequence>
<name>A0ABY6ZB51_9BACL</name>
<keyword evidence="1" id="KW-0812">Transmembrane</keyword>
<proteinExistence type="predicted"/>
<keyword evidence="1" id="KW-1133">Transmembrane helix</keyword>
<protein>
    <submittedName>
        <fullName evidence="2">Uncharacterized protein</fullName>
    </submittedName>
</protein>
<accession>A0ABY6ZB51</accession>
<dbReference type="SUPFAM" id="SSF103473">
    <property type="entry name" value="MFS general substrate transporter"/>
    <property type="match status" value="1"/>
</dbReference>
<dbReference type="EMBL" id="CP104067">
    <property type="protein sequence ID" value="WAH40096.1"/>
    <property type="molecule type" value="Genomic_DNA"/>
</dbReference>
<keyword evidence="3" id="KW-1185">Reference proteome</keyword>
<dbReference type="InterPro" id="IPR036259">
    <property type="entry name" value="MFS_trans_sf"/>
</dbReference>
<organism evidence="2 3">
    <name type="scientific">Alicyclobacillus fastidiosus</name>
    <dbReference type="NCBI Taxonomy" id="392011"/>
    <lineage>
        <taxon>Bacteria</taxon>
        <taxon>Bacillati</taxon>
        <taxon>Bacillota</taxon>
        <taxon>Bacilli</taxon>
        <taxon>Bacillales</taxon>
        <taxon>Alicyclobacillaceae</taxon>
        <taxon>Alicyclobacillus</taxon>
    </lineage>
</organism>
<feature type="transmembrane region" description="Helical" evidence="1">
    <location>
        <begin position="42"/>
        <end position="59"/>
    </location>
</feature>
<dbReference type="RefSeq" id="WP_268003994.1">
    <property type="nucleotide sequence ID" value="NZ_BSUT01000001.1"/>
</dbReference>
<gene>
    <name evidence="2" type="ORF">NZD89_17075</name>
</gene>
<keyword evidence="1" id="KW-0472">Membrane</keyword>
<reference evidence="2" key="1">
    <citation type="submission" date="2022-08" db="EMBL/GenBank/DDBJ databases">
        <title>Alicyclobacillus fastidiosus DSM 17978, complete genome.</title>
        <authorList>
            <person name="Wang Q."/>
            <person name="Cai R."/>
            <person name="Wang Z."/>
        </authorList>
    </citation>
    <scope>NUCLEOTIDE SEQUENCE</scope>
    <source>
        <strain evidence="2">DSM 17978</strain>
    </source>
</reference>
<evidence type="ECO:0000256" key="1">
    <source>
        <dbReference type="SAM" id="Phobius"/>
    </source>
</evidence>
<evidence type="ECO:0000313" key="2">
    <source>
        <dbReference type="EMBL" id="WAH40096.1"/>
    </source>
</evidence>